<dbReference type="PIRSF" id="PIRSF006603">
    <property type="entry name" value="DinF"/>
    <property type="match status" value="1"/>
</dbReference>
<evidence type="ECO:0000256" key="8">
    <source>
        <dbReference type="ARBA" id="ARBA00022692"/>
    </source>
</evidence>
<evidence type="ECO:0000256" key="11">
    <source>
        <dbReference type="ARBA" id="ARBA00023136"/>
    </source>
</evidence>
<feature type="transmembrane region" description="Helical" evidence="13">
    <location>
        <begin position="329"/>
        <end position="351"/>
    </location>
</feature>
<evidence type="ECO:0000256" key="7">
    <source>
        <dbReference type="ARBA" id="ARBA00022475"/>
    </source>
</evidence>
<feature type="transmembrane region" description="Helical" evidence="13">
    <location>
        <begin position="465"/>
        <end position="484"/>
    </location>
</feature>
<sequence length="501" mass="53077">MHVQIGPEAVALERLQVVYPLSNHFARSQRTPLRRTHRRKNLFMSTKKNSIDMLHGPLPGKIILFAIPLALSSILQQLFNSADAIVAGRFIGSTALAAIGGVSPVITLLIGLFVGLSIGANVAIAIHIGHKELDRVHGAVQTTAIVTLVSSVALTAVGVFATEPILDAIDIPADARAEATGYLQAYFAGIVFFLVYNFGSAVLRAKGDTRRPLYALAVAVALNIVLNVVAVTVFDGGVVGIAVATDVSNAAAAGIIVWMLLHEEEAFRLDVQHLFVDADTLRTILYIGVPSGLQSVVFSLSNVAIQAAINGFGTAATAGSAAAMNYEYYTYFFVSAFSQAAVTFIGQNFAAGKLKRCDTVFRFCMGAAVVCAVVLSVLFVAAGNLALGAFTTDATAVAFGFVRLWHVELLECMPASYEVTAGALRGMGWSVLPTVVVVVGSCVLRIIYVFALFGAFGTFDALMNIYPVTWGITGATMLGLYVFARRRAYAQVAARKGVKLA</sequence>
<comment type="function">
    <text evidence="1">Multidrug efflux pump.</text>
</comment>
<evidence type="ECO:0000256" key="6">
    <source>
        <dbReference type="ARBA" id="ARBA00022449"/>
    </source>
</evidence>
<dbReference type="GO" id="GO:0042910">
    <property type="term" value="F:xenobiotic transmembrane transporter activity"/>
    <property type="evidence" value="ECO:0007669"/>
    <property type="project" value="InterPro"/>
</dbReference>
<dbReference type="PANTHER" id="PTHR43298">
    <property type="entry name" value="MULTIDRUG RESISTANCE PROTEIN NORM-RELATED"/>
    <property type="match status" value="1"/>
</dbReference>
<feature type="transmembrane region" description="Helical" evidence="13">
    <location>
        <begin position="363"/>
        <end position="381"/>
    </location>
</feature>
<proteinExistence type="inferred from homology"/>
<evidence type="ECO:0000256" key="3">
    <source>
        <dbReference type="ARBA" id="ARBA00010199"/>
    </source>
</evidence>
<evidence type="ECO:0000256" key="2">
    <source>
        <dbReference type="ARBA" id="ARBA00004651"/>
    </source>
</evidence>
<dbReference type="NCBIfam" id="TIGR00797">
    <property type="entry name" value="matE"/>
    <property type="match status" value="1"/>
</dbReference>
<dbReference type="Proteomes" id="UP000293345">
    <property type="component" value="Unassembled WGS sequence"/>
</dbReference>
<keyword evidence="7" id="KW-1003">Cell membrane</keyword>
<accession>A0A4Q2JYJ3</accession>
<dbReference type="Pfam" id="PF01554">
    <property type="entry name" value="MatE"/>
    <property type="match status" value="2"/>
</dbReference>
<feature type="transmembrane region" description="Helical" evidence="13">
    <location>
        <begin position="283"/>
        <end position="309"/>
    </location>
</feature>
<keyword evidence="9 13" id="KW-1133">Transmembrane helix</keyword>
<feature type="transmembrane region" description="Helical" evidence="13">
    <location>
        <begin position="427"/>
        <end position="453"/>
    </location>
</feature>
<keyword evidence="10" id="KW-0406">Ion transport</keyword>
<evidence type="ECO:0000256" key="10">
    <source>
        <dbReference type="ARBA" id="ARBA00023065"/>
    </source>
</evidence>
<dbReference type="GO" id="GO:0005886">
    <property type="term" value="C:plasma membrane"/>
    <property type="evidence" value="ECO:0007669"/>
    <property type="project" value="UniProtKB-SubCell"/>
</dbReference>
<organism evidence="14 15">
    <name type="scientific">Senegalimassilia faecalis</name>
    <dbReference type="NCBI Taxonomy" id="2509433"/>
    <lineage>
        <taxon>Bacteria</taxon>
        <taxon>Bacillati</taxon>
        <taxon>Actinomycetota</taxon>
        <taxon>Coriobacteriia</taxon>
        <taxon>Coriobacteriales</taxon>
        <taxon>Coriobacteriaceae</taxon>
        <taxon>Senegalimassilia</taxon>
    </lineage>
</organism>
<comment type="caution">
    <text evidence="14">The sequence shown here is derived from an EMBL/GenBank/DDBJ whole genome shotgun (WGS) entry which is preliminary data.</text>
</comment>
<protein>
    <recommendedName>
        <fullName evidence="4">Probable multidrug resistance protein NorM</fullName>
    </recommendedName>
    <alternativeName>
        <fullName evidence="12">Multidrug-efflux transporter</fullName>
    </alternativeName>
</protein>
<dbReference type="EMBL" id="SDPW01000001">
    <property type="protein sequence ID" value="RXZ54129.1"/>
    <property type="molecule type" value="Genomic_DNA"/>
</dbReference>
<dbReference type="GO" id="GO:0006811">
    <property type="term" value="P:monoatomic ion transport"/>
    <property type="evidence" value="ECO:0007669"/>
    <property type="project" value="UniProtKB-KW"/>
</dbReference>
<name>A0A4Q2JYJ3_9ACTN</name>
<feature type="transmembrane region" description="Helical" evidence="13">
    <location>
        <begin position="213"/>
        <end position="234"/>
    </location>
</feature>
<dbReference type="PANTHER" id="PTHR43298:SF2">
    <property type="entry name" value="FMN_FAD EXPORTER YEEO-RELATED"/>
    <property type="match status" value="1"/>
</dbReference>
<keyword evidence="15" id="KW-1185">Reference proteome</keyword>
<dbReference type="AlphaFoldDB" id="A0A4Q2JYJ3"/>
<feature type="transmembrane region" description="Helical" evidence="13">
    <location>
        <begin position="99"/>
        <end position="126"/>
    </location>
</feature>
<evidence type="ECO:0000256" key="4">
    <source>
        <dbReference type="ARBA" id="ARBA00020268"/>
    </source>
</evidence>
<feature type="transmembrane region" description="Helical" evidence="13">
    <location>
        <begin position="240"/>
        <end position="262"/>
    </location>
</feature>
<dbReference type="InterPro" id="IPR002528">
    <property type="entry name" value="MATE_fam"/>
</dbReference>
<gene>
    <name evidence="14" type="ORF">ET524_06300</name>
</gene>
<evidence type="ECO:0000313" key="14">
    <source>
        <dbReference type="EMBL" id="RXZ54129.1"/>
    </source>
</evidence>
<comment type="similarity">
    <text evidence="3">Belongs to the multi antimicrobial extrusion (MATE) (TC 2.A.66.1) family.</text>
</comment>
<reference evidence="14 15" key="1">
    <citation type="submission" date="2019-01" db="EMBL/GenBank/DDBJ databases">
        <title>Senegalimassilia sp. nov. KGMB04484 isolated human feces.</title>
        <authorList>
            <person name="Han K.-I."/>
            <person name="Kim J.-S."/>
            <person name="Lee K.C."/>
            <person name="Suh M.K."/>
            <person name="Eom M.K."/>
            <person name="Lee J.H."/>
            <person name="Park S.-H."/>
            <person name="Kang S.W."/>
            <person name="Park J.-E."/>
            <person name="Oh B.S."/>
            <person name="Yu S.Y."/>
            <person name="Choi S.-H."/>
            <person name="Lee D.H."/>
            <person name="Yoon H."/>
            <person name="Kim B.-Y."/>
            <person name="Lee J.H."/>
            <person name="Lee J.-S."/>
        </authorList>
    </citation>
    <scope>NUCLEOTIDE SEQUENCE [LARGE SCALE GENOMIC DNA]</scope>
    <source>
        <strain evidence="14 15">KGMB04484</strain>
    </source>
</reference>
<evidence type="ECO:0000256" key="13">
    <source>
        <dbReference type="SAM" id="Phobius"/>
    </source>
</evidence>
<comment type="subcellular location">
    <subcellularLocation>
        <location evidence="2">Cell membrane</location>
        <topology evidence="2">Multi-pass membrane protein</topology>
    </subcellularLocation>
</comment>
<evidence type="ECO:0000256" key="12">
    <source>
        <dbReference type="ARBA" id="ARBA00031636"/>
    </source>
</evidence>
<dbReference type="GO" id="GO:0015297">
    <property type="term" value="F:antiporter activity"/>
    <property type="evidence" value="ECO:0007669"/>
    <property type="project" value="UniProtKB-KW"/>
</dbReference>
<evidence type="ECO:0000313" key="15">
    <source>
        <dbReference type="Proteomes" id="UP000293345"/>
    </source>
</evidence>
<keyword evidence="5" id="KW-0813">Transport</keyword>
<dbReference type="InterPro" id="IPR050222">
    <property type="entry name" value="MATE_MdtK"/>
</dbReference>
<evidence type="ECO:0000256" key="5">
    <source>
        <dbReference type="ARBA" id="ARBA00022448"/>
    </source>
</evidence>
<dbReference type="InterPro" id="IPR048279">
    <property type="entry name" value="MdtK-like"/>
</dbReference>
<feature type="transmembrane region" description="Helical" evidence="13">
    <location>
        <begin position="62"/>
        <end position="79"/>
    </location>
</feature>
<feature type="transmembrane region" description="Helical" evidence="13">
    <location>
        <begin position="138"/>
        <end position="161"/>
    </location>
</feature>
<feature type="transmembrane region" description="Helical" evidence="13">
    <location>
        <begin position="387"/>
        <end position="406"/>
    </location>
</feature>
<keyword evidence="6" id="KW-0050">Antiport</keyword>
<feature type="transmembrane region" description="Helical" evidence="13">
    <location>
        <begin position="181"/>
        <end position="201"/>
    </location>
</feature>
<keyword evidence="8 13" id="KW-0812">Transmembrane</keyword>
<dbReference type="CDD" id="cd13138">
    <property type="entry name" value="MATE_yoeA_like"/>
    <property type="match status" value="1"/>
</dbReference>
<evidence type="ECO:0000256" key="9">
    <source>
        <dbReference type="ARBA" id="ARBA00022989"/>
    </source>
</evidence>
<evidence type="ECO:0000256" key="1">
    <source>
        <dbReference type="ARBA" id="ARBA00003408"/>
    </source>
</evidence>
<keyword evidence="11 13" id="KW-0472">Membrane</keyword>